<dbReference type="GO" id="GO:0031177">
    <property type="term" value="F:phosphopantetheine binding"/>
    <property type="evidence" value="ECO:0007669"/>
    <property type="project" value="TreeGrafter"/>
</dbReference>
<dbReference type="PANTHER" id="PTHR45527:SF1">
    <property type="entry name" value="FATTY ACID SYNTHASE"/>
    <property type="match status" value="1"/>
</dbReference>
<dbReference type="Proteomes" id="UP000308705">
    <property type="component" value="Unassembled WGS sequence"/>
</dbReference>
<dbReference type="Pfam" id="PF00668">
    <property type="entry name" value="Condensation"/>
    <property type="match status" value="1"/>
</dbReference>
<dbReference type="AlphaFoldDB" id="A0A4U3M723"/>
<keyword evidence="3" id="KW-1185">Reference proteome</keyword>
<accession>A0A4U3M723</accession>
<dbReference type="RefSeq" id="WP_137250646.1">
    <property type="nucleotide sequence ID" value="NZ_SZQA01000038.1"/>
</dbReference>
<dbReference type="InterPro" id="IPR001242">
    <property type="entry name" value="Condensation_dom"/>
</dbReference>
<feature type="domain" description="Condensation" evidence="1">
    <location>
        <begin position="31"/>
        <end position="333"/>
    </location>
</feature>
<evidence type="ECO:0000313" key="3">
    <source>
        <dbReference type="Proteomes" id="UP000308705"/>
    </source>
</evidence>
<dbReference type="Gene3D" id="3.30.559.30">
    <property type="entry name" value="Nonribosomal peptide synthetase, condensation domain"/>
    <property type="match status" value="1"/>
</dbReference>
<proteinExistence type="predicted"/>
<evidence type="ECO:0000259" key="1">
    <source>
        <dbReference type="Pfam" id="PF00668"/>
    </source>
</evidence>
<dbReference type="GO" id="GO:0003824">
    <property type="term" value="F:catalytic activity"/>
    <property type="evidence" value="ECO:0007669"/>
    <property type="project" value="InterPro"/>
</dbReference>
<dbReference type="Gene3D" id="3.30.559.10">
    <property type="entry name" value="Chloramphenicol acetyltransferase-like domain"/>
    <property type="match status" value="1"/>
</dbReference>
<name>A0A4U3M723_9ACTN</name>
<protein>
    <recommendedName>
        <fullName evidence="1">Condensation domain-containing protein</fullName>
    </recommendedName>
</protein>
<evidence type="ECO:0000313" key="2">
    <source>
        <dbReference type="EMBL" id="TKK83999.1"/>
    </source>
</evidence>
<gene>
    <name evidence="2" type="ORF">FDA94_31185</name>
</gene>
<dbReference type="OrthoDB" id="3405520at2"/>
<dbReference type="EMBL" id="SZQA01000038">
    <property type="protein sequence ID" value="TKK83999.1"/>
    <property type="molecule type" value="Genomic_DNA"/>
</dbReference>
<dbReference type="PANTHER" id="PTHR45527">
    <property type="entry name" value="NONRIBOSOMAL PEPTIDE SYNTHETASE"/>
    <property type="match status" value="1"/>
</dbReference>
<dbReference type="InterPro" id="IPR023213">
    <property type="entry name" value="CAT-like_dom_sf"/>
</dbReference>
<dbReference type="SUPFAM" id="SSF52777">
    <property type="entry name" value="CoA-dependent acyltransferases"/>
    <property type="match status" value="2"/>
</dbReference>
<reference evidence="2 3" key="1">
    <citation type="submission" date="2019-04" db="EMBL/GenBank/DDBJ databases">
        <title>Herbidospora sp. NEAU-GS14.nov., a novel actinomycete isolated from soil.</title>
        <authorList>
            <person name="Han L."/>
        </authorList>
    </citation>
    <scope>NUCLEOTIDE SEQUENCE [LARGE SCALE GENOMIC DNA]</scope>
    <source>
        <strain evidence="2 3">NEAU-GS14</strain>
    </source>
</reference>
<sequence length="520" mass="57017">MNANLGWGQHHIWLRYHELPPDARHNTHIILNLEIPPGLTVQNCRAILNQTVRRHETLRTTYHFDHDGDPYRVVRPPGPCPLVVLSAEDDGTAMPAEVVERLGAAEFDIASEWPIRVVVITTEGVPRQAVVVLNHLAVDMWTVTELKREMWAGCAGVVARRPTAIEPVRHRPSDLVRHEASLDPAPALAYWEKEIEAMPADGFGDRRRPGPPVETLRASLISPALLGAAQRIAARHRVWPSQVHLAAYTALMAAYTGGPSFDHLTFTGNRESGPYSQVLTCLFSPMLMRVDVRDDPPFAELLARVADRFEQAREHAYVPYDAVVELLARKGTRLASEFNFIKQPTLESRARRSRVTWHPAADAYGTDTYVRVDQWRDSVVVALHAASSVMDGDAVERFLRALETTILTYDATPGDLRTSDIAALAGFAPAPPPGRPHDVPTIPEQGAVEALAAAVSQANGLAGVDPARNYADAGGRVLRIPRVLALLRDLGWAGVTLHQLTGVTPLSTLAGQLLQPGVRS</sequence>
<dbReference type="GO" id="GO:0008610">
    <property type="term" value="P:lipid biosynthetic process"/>
    <property type="evidence" value="ECO:0007669"/>
    <property type="project" value="UniProtKB-ARBA"/>
</dbReference>
<dbReference type="GO" id="GO:0043041">
    <property type="term" value="P:amino acid activation for nonribosomal peptide biosynthetic process"/>
    <property type="evidence" value="ECO:0007669"/>
    <property type="project" value="TreeGrafter"/>
</dbReference>
<organism evidence="2 3">
    <name type="scientific">Herbidospora galbida</name>
    <dbReference type="NCBI Taxonomy" id="2575442"/>
    <lineage>
        <taxon>Bacteria</taxon>
        <taxon>Bacillati</taxon>
        <taxon>Actinomycetota</taxon>
        <taxon>Actinomycetes</taxon>
        <taxon>Streptosporangiales</taxon>
        <taxon>Streptosporangiaceae</taxon>
        <taxon>Herbidospora</taxon>
    </lineage>
</organism>
<comment type="caution">
    <text evidence="2">The sequence shown here is derived from an EMBL/GenBank/DDBJ whole genome shotgun (WGS) entry which is preliminary data.</text>
</comment>
<dbReference type="GO" id="GO:0005737">
    <property type="term" value="C:cytoplasm"/>
    <property type="evidence" value="ECO:0007669"/>
    <property type="project" value="TreeGrafter"/>
</dbReference>
<dbReference type="GO" id="GO:0044550">
    <property type="term" value="P:secondary metabolite biosynthetic process"/>
    <property type="evidence" value="ECO:0007669"/>
    <property type="project" value="TreeGrafter"/>
</dbReference>